<organism evidence="4 5">
    <name type="scientific">Candidatus Onthenecus intestinigallinarum</name>
    <dbReference type="NCBI Taxonomy" id="2840875"/>
    <lineage>
        <taxon>Bacteria</taxon>
        <taxon>Bacillati</taxon>
        <taxon>Bacillota</taxon>
        <taxon>Clostridia</taxon>
        <taxon>Eubacteriales</taxon>
        <taxon>Candidatus Onthenecus</taxon>
    </lineage>
</organism>
<feature type="transmembrane region" description="Helical" evidence="2">
    <location>
        <begin position="154"/>
        <end position="173"/>
    </location>
</feature>
<dbReference type="SUPFAM" id="SSF103481">
    <property type="entry name" value="Multidrug resistance efflux transporter EmrE"/>
    <property type="match status" value="2"/>
</dbReference>
<accession>A0A9D1CS65</accession>
<dbReference type="InterPro" id="IPR000620">
    <property type="entry name" value="EamA_dom"/>
</dbReference>
<dbReference type="InterPro" id="IPR037185">
    <property type="entry name" value="EmrE-like"/>
</dbReference>
<feature type="transmembrane region" description="Helical" evidence="2">
    <location>
        <begin position="68"/>
        <end position="88"/>
    </location>
</feature>
<evidence type="ECO:0000256" key="1">
    <source>
        <dbReference type="ARBA" id="ARBA00007362"/>
    </source>
</evidence>
<sequence>MKKEYLLVPVGVAGVSISGPLVKWALACGASPVTIACLRLLLATLVLLVPALRTGALREMLHSSRRQLTLAVAAAALLALHFASWMTSLSRTSTFASVALVCTQPLFVAALSGVALKEPIKREAVPGALTAVVGAIGIGVFSAGSGGGDTVGDLLALAGAAFMAGHWLCGRAARRTGSALGYMTFVYGLTSFFLALMMPFTGGFTAPAASLPAIALLALVCTLGGQALFTYALGFVSADVVSFALLGEPVGAAIWAYLLFGEQVTAPLLAGGAVVLIGLAWYMLGEMRAARRT</sequence>
<feature type="transmembrane region" description="Helical" evidence="2">
    <location>
        <begin position="128"/>
        <end position="148"/>
    </location>
</feature>
<feature type="transmembrane region" description="Helical" evidence="2">
    <location>
        <begin position="7"/>
        <end position="27"/>
    </location>
</feature>
<dbReference type="EMBL" id="DVFJ01000030">
    <property type="protein sequence ID" value="HIQ72214.1"/>
    <property type="molecule type" value="Genomic_DNA"/>
</dbReference>
<dbReference type="Proteomes" id="UP000886887">
    <property type="component" value="Unassembled WGS sequence"/>
</dbReference>
<dbReference type="PANTHER" id="PTHR22911">
    <property type="entry name" value="ACYL-MALONYL CONDENSING ENZYME-RELATED"/>
    <property type="match status" value="1"/>
</dbReference>
<reference evidence="4" key="2">
    <citation type="journal article" date="2021" name="PeerJ">
        <title>Extensive microbial diversity within the chicken gut microbiome revealed by metagenomics and culture.</title>
        <authorList>
            <person name="Gilroy R."/>
            <person name="Ravi A."/>
            <person name="Getino M."/>
            <person name="Pursley I."/>
            <person name="Horton D.L."/>
            <person name="Alikhan N.F."/>
            <person name="Baker D."/>
            <person name="Gharbi K."/>
            <person name="Hall N."/>
            <person name="Watson M."/>
            <person name="Adriaenssens E.M."/>
            <person name="Foster-Nyarko E."/>
            <person name="Jarju S."/>
            <person name="Secka A."/>
            <person name="Antonio M."/>
            <person name="Oren A."/>
            <person name="Chaudhuri R.R."/>
            <person name="La Ragione R."/>
            <person name="Hildebrand F."/>
            <person name="Pallen M.J."/>
        </authorList>
    </citation>
    <scope>NUCLEOTIDE SEQUENCE</scope>
    <source>
        <strain evidence="4">ChiSxjej2B14-6234</strain>
    </source>
</reference>
<evidence type="ECO:0000256" key="2">
    <source>
        <dbReference type="SAM" id="Phobius"/>
    </source>
</evidence>
<feature type="domain" description="EamA" evidence="3">
    <location>
        <begin position="151"/>
        <end position="281"/>
    </location>
</feature>
<feature type="transmembrane region" description="Helical" evidence="2">
    <location>
        <begin position="266"/>
        <end position="284"/>
    </location>
</feature>
<feature type="transmembrane region" description="Helical" evidence="2">
    <location>
        <begin position="180"/>
        <end position="201"/>
    </location>
</feature>
<comment type="similarity">
    <text evidence="1">Belongs to the EamA transporter family.</text>
</comment>
<evidence type="ECO:0000259" key="3">
    <source>
        <dbReference type="Pfam" id="PF00892"/>
    </source>
</evidence>
<comment type="caution">
    <text evidence="4">The sequence shown here is derived from an EMBL/GenBank/DDBJ whole genome shotgun (WGS) entry which is preliminary data.</text>
</comment>
<evidence type="ECO:0000313" key="5">
    <source>
        <dbReference type="Proteomes" id="UP000886887"/>
    </source>
</evidence>
<evidence type="ECO:0000313" key="4">
    <source>
        <dbReference type="EMBL" id="HIQ72214.1"/>
    </source>
</evidence>
<dbReference type="Pfam" id="PF00892">
    <property type="entry name" value="EamA"/>
    <property type="match status" value="2"/>
</dbReference>
<keyword evidence="2" id="KW-1133">Transmembrane helix</keyword>
<feature type="transmembrane region" description="Helical" evidence="2">
    <location>
        <begin position="94"/>
        <end position="116"/>
    </location>
</feature>
<feature type="transmembrane region" description="Helical" evidence="2">
    <location>
        <begin position="213"/>
        <end position="233"/>
    </location>
</feature>
<feature type="transmembrane region" description="Helical" evidence="2">
    <location>
        <begin position="240"/>
        <end position="260"/>
    </location>
</feature>
<feature type="domain" description="EamA" evidence="3">
    <location>
        <begin position="4"/>
        <end position="138"/>
    </location>
</feature>
<feature type="transmembrane region" description="Helical" evidence="2">
    <location>
        <begin position="33"/>
        <end position="56"/>
    </location>
</feature>
<gene>
    <name evidence="4" type="ORF">IAB73_08425</name>
</gene>
<name>A0A9D1CS65_9FIRM</name>
<keyword evidence="2" id="KW-0472">Membrane</keyword>
<proteinExistence type="inferred from homology"/>
<dbReference type="AlphaFoldDB" id="A0A9D1CS65"/>
<keyword evidence="2" id="KW-0812">Transmembrane</keyword>
<reference evidence="4" key="1">
    <citation type="submission" date="2020-10" db="EMBL/GenBank/DDBJ databases">
        <authorList>
            <person name="Gilroy R."/>
        </authorList>
    </citation>
    <scope>NUCLEOTIDE SEQUENCE</scope>
    <source>
        <strain evidence="4">ChiSxjej2B14-6234</strain>
    </source>
</reference>
<dbReference type="PANTHER" id="PTHR22911:SF76">
    <property type="entry name" value="EAMA DOMAIN-CONTAINING PROTEIN"/>
    <property type="match status" value="1"/>
</dbReference>
<dbReference type="GO" id="GO:0016020">
    <property type="term" value="C:membrane"/>
    <property type="evidence" value="ECO:0007669"/>
    <property type="project" value="InterPro"/>
</dbReference>
<protein>
    <submittedName>
        <fullName evidence="4">DMT family transporter</fullName>
    </submittedName>
</protein>